<dbReference type="InterPro" id="IPR007791">
    <property type="entry name" value="DjlA_N"/>
</dbReference>
<dbReference type="STRING" id="1121420.SAMN02746098_04024"/>
<dbReference type="PROSITE" id="PS51007">
    <property type="entry name" value="CYTC"/>
    <property type="match status" value="1"/>
</dbReference>
<evidence type="ECO:0000256" key="2">
    <source>
        <dbReference type="ARBA" id="ARBA00022723"/>
    </source>
</evidence>
<evidence type="ECO:0000313" key="8">
    <source>
        <dbReference type="Proteomes" id="UP000183954"/>
    </source>
</evidence>
<organism evidence="7 8">
    <name type="scientific">Desulfosporosinus lacus DSM 15449</name>
    <dbReference type="NCBI Taxonomy" id="1121420"/>
    <lineage>
        <taxon>Bacteria</taxon>
        <taxon>Bacillati</taxon>
        <taxon>Bacillota</taxon>
        <taxon>Clostridia</taxon>
        <taxon>Eubacteriales</taxon>
        <taxon>Desulfitobacteriaceae</taxon>
        <taxon>Desulfosporosinus</taxon>
    </lineage>
</organism>
<dbReference type="InterPro" id="IPR029024">
    <property type="entry name" value="TerB-like"/>
</dbReference>
<protein>
    <submittedName>
        <fullName evidence="7">Tellurium resistance protein TerD</fullName>
    </submittedName>
</protein>
<evidence type="ECO:0000256" key="1">
    <source>
        <dbReference type="ARBA" id="ARBA00008775"/>
    </source>
</evidence>
<dbReference type="OrthoDB" id="4123258at2"/>
<evidence type="ECO:0000256" key="4">
    <source>
        <dbReference type="PROSITE-ProRule" id="PRU00433"/>
    </source>
</evidence>
<feature type="compositionally biased region" description="Polar residues" evidence="5">
    <location>
        <begin position="199"/>
        <end position="226"/>
    </location>
</feature>
<dbReference type="PANTHER" id="PTHR32097:SF4">
    <property type="entry name" value="GENERAL STRESS PROTEIN 16U"/>
    <property type="match status" value="1"/>
</dbReference>
<proteinExistence type="inferred from homology"/>
<dbReference type="PANTHER" id="PTHR32097">
    <property type="entry name" value="CAMP-BINDING PROTEIN 1-RELATED"/>
    <property type="match status" value="1"/>
</dbReference>
<reference evidence="8" key="1">
    <citation type="submission" date="2016-11" db="EMBL/GenBank/DDBJ databases">
        <authorList>
            <person name="Varghese N."/>
            <person name="Submissions S."/>
        </authorList>
    </citation>
    <scope>NUCLEOTIDE SEQUENCE [LARGE SCALE GENOMIC DNA]</scope>
    <source>
        <strain evidence="8">DSM 15449</strain>
    </source>
</reference>
<dbReference type="SUPFAM" id="SSF158682">
    <property type="entry name" value="TerB-like"/>
    <property type="match status" value="1"/>
</dbReference>
<gene>
    <name evidence="7" type="ORF">SAMN02746098_04024</name>
</gene>
<dbReference type="CDD" id="cd06974">
    <property type="entry name" value="TerD_like"/>
    <property type="match status" value="1"/>
</dbReference>
<keyword evidence="2 4" id="KW-0479">Metal-binding</keyword>
<dbReference type="InterPro" id="IPR051324">
    <property type="entry name" value="Stress/Tellurium_Resist"/>
</dbReference>
<keyword evidence="4" id="KW-0349">Heme</keyword>
<sequence length="492" mass="53027">MAVRLSKGQKVDLTKSNPNLKEIIVGLGWASNSSASSYNFDLDASAFLIGSNGKVKDESDFVFYNNPSGGQGSVNHSGDHKKGSGEGDDEQIRINLSGVPAYIERISFTITINDAQMKRQSFGDIKNAYVRILNASTNELLLKYELGEEFSVETAIVAAEIYRHAGEWKFNAIGSGFQGGLAALCHNFGLEVEEEQKSSAAANPSVNSGYGNTGNANFGNQGTGSSAVPYGGPQNNQYNSHGQNSPQSYSQNNSQSFSQNNSQSFSQNNSQSYGQAQNAGHQGGMACPRCHSNQVTAGKKGFGLGKAAIGGVLLGPVGLLAGFIGSKNVEFVCLSCKERWNSGSNTNTAEWLQKQTENAKSIVNKYMGKDLTEALVAGSALVAVADGVLEPSEREKLIDYFRTSQEMRGINITEVDSRFNYYVQRIQSDRMLGKAEALRAIGKLASKPEAARLVVRLCCAIGFADGEFAPVEKKTVEEICYEVHLDPREFIF</sequence>
<dbReference type="GO" id="GO:0009055">
    <property type="term" value="F:electron transfer activity"/>
    <property type="evidence" value="ECO:0007669"/>
    <property type="project" value="InterPro"/>
</dbReference>
<dbReference type="GO" id="GO:0020037">
    <property type="term" value="F:heme binding"/>
    <property type="evidence" value="ECO:0007669"/>
    <property type="project" value="InterPro"/>
</dbReference>
<dbReference type="Pfam" id="PF05099">
    <property type="entry name" value="TerB"/>
    <property type="match status" value="1"/>
</dbReference>
<dbReference type="AlphaFoldDB" id="A0A1M6ARJ2"/>
<dbReference type="InterPro" id="IPR009056">
    <property type="entry name" value="Cyt_c-like_dom"/>
</dbReference>
<keyword evidence="8" id="KW-1185">Reference proteome</keyword>
<dbReference type="RefSeq" id="WP_073031636.1">
    <property type="nucleotide sequence ID" value="NZ_FQXJ01000017.1"/>
</dbReference>
<dbReference type="Gene3D" id="2.60.60.30">
    <property type="entry name" value="sav2460 like domains"/>
    <property type="match status" value="1"/>
</dbReference>
<feature type="compositionally biased region" description="Polar residues" evidence="5">
    <location>
        <begin position="233"/>
        <end position="242"/>
    </location>
</feature>
<keyword evidence="3 4" id="KW-0408">Iron</keyword>
<comment type="similarity">
    <text evidence="1">Belongs to the CAPAB/TerDEXZ family.</text>
</comment>
<dbReference type="CDD" id="cd07176">
    <property type="entry name" value="terB"/>
    <property type="match status" value="1"/>
</dbReference>
<dbReference type="Proteomes" id="UP000183954">
    <property type="component" value="Unassembled WGS sequence"/>
</dbReference>
<feature type="compositionally biased region" description="Low complexity" evidence="5">
    <location>
        <begin position="243"/>
        <end position="273"/>
    </location>
</feature>
<feature type="region of interest" description="Disordered" evidence="5">
    <location>
        <begin position="68"/>
        <end position="90"/>
    </location>
</feature>
<dbReference type="Gene3D" id="1.10.3680.10">
    <property type="entry name" value="TerB-like"/>
    <property type="match status" value="1"/>
</dbReference>
<feature type="region of interest" description="Disordered" evidence="5">
    <location>
        <begin position="199"/>
        <end position="285"/>
    </location>
</feature>
<evidence type="ECO:0000313" key="7">
    <source>
        <dbReference type="EMBL" id="SHI39092.1"/>
    </source>
</evidence>
<feature type="domain" description="Cytochrome c" evidence="6">
    <location>
        <begin position="269"/>
        <end position="405"/>
    </location>
</feature>
<dbReference type="InterPro" id="IPR003325">
    <property type="entry name" value="TerD"/>
</dbReference>
<evidence type="ECO:0000259" key="6">
    <source>
        <dbReference type="PROSITE" id="PS51007"/>
    </source>
</evidence>
<dbReference type="Pfam" id="PF02342">
    <property type="entry name" value="TerD"/>
    <property type="match status" value="1"/>
</dbReference>
<dbReference type="GO" id="GO:0046872">
    <property type="term" value="F:metal ion binding"/>
    <property type="evidence" value="ECO:0007669"/>
    <property type="project" value="UniProtKB-KW"/>
</dbReference>
<accession>A0A1M6ARJ2</accession>
<evidence type="ECO:0000256" key="3">
    <source>
        <dbReference type="ARBA" id="ARBA00023004"/>
    </source>
</evidence>
<evidence type="ECO:0000256" key="5">
    <source>
        <dbReference type="SAM" id="MobiDB-lite"/>
    </source>
</evidence>
<dbReference type="EMBL" id="FQXJ01000017">
    <property type="protein sequence ID" value="SHI39092.1"/>
    <property type="molecule type" value="Genomic_DNA"/>
</dbReference>
<name>A0A1M6ARJ2_9FIRM</name>